<feature type="region of interest" description="Disordered" evidence="1">
    <location>
        <begin position="90"/>
        <end position="115"/>
    </location>
</feature>
<dbReference type="InterPro" id="IPR026749">
    <property type="entry name" value="Tmem135"/>
</dbReference>
<feature type="region of interest" description="Disordered" evidence="1">
    <location>
        <begin position="580"/>
        <end position="604"/>
    </location>
</feature>
<evidence type="ECO:0000313" key="4">
    <source>
        <dbReference type="Proteomes" id="UP001390339"/>
    </source>
</evidence>
<keyword evidence="2" id="KW-0812">Transmembrane</keyword>
<sequence>MASSQAGPSKVPPIDIPNMNPTPPASRPRAASKASQSKSLADPVLRNAIRYTMSPSEYESLHKYVLSRSRVLRRRAPSVLAVEKYAEGGGDPAKGKLKGKGKDASPGGGSRGDSYNARAVRHALRVFVATNLGMKLYDMVMARVKGQKDLTPGSKKEPFYKSLTLRLSLSLSTILLLYRLLFRFLGRLRMHLLEPSSEPFRARNPRTAKTLTSPYAPAVGASLAGFALGIYPSQQLRVSVAIYTMFRALEFAWNLLEGEGMIWGWKARVGGKGMVKRERPWWWGSWMIQPFAFGQLLHAVTLDRECSPVPYVDFIWKSTSTYLHSAPKDLPAGIKWPAPWDVADSLAQMAKLNWPPFVSPALFPNQETLPASLTQLAPLTSRAHPLITSLSCATLHGADPSCLRTYLTFWVRSFPRIGRAFLVLYSLFLIPRYKSLYNAPMAVFSQLLSQTLRLSTFVTGAISTAWASICFFQTWFPRHFMATQRFFLGGFLAGLWGFVERKRGRGIFLYSARTSVDSLWKVGVKRRWWKAMKGGDLWVFVVALAVTGAVYERDAKAVREAGWRKGVSWVRGTEWRDWGVEEDEDDNENEKNEEGVMVGGVKEE</sequence>
<organism evidence="3 4">
    <name type="scientific">Apiospora arundinis</name>
    <dbReference type="NCBI Taxonomy" id="335852"/>
    <lineage>
        <taxon>Eukaryota</taxon>
        <taxon>Fungi</taxon>
        <taxon>Dikarya</taxon>
        <taxon>Ascomycota</taxon>
        <taxon>Pezizomycotina</taxon>
        <taxon>Sordariomycetes</taxon>
        <taxon>Xylariomycetidae</taxon>
        <taxon>Amphisphaeriales</taxon>
        <taxon>Apiosporaceae</taxon>
        <taxon>Apiospora</taxon>
    </lineage>
</organism>
<dbReference type="PANTHER" id="PTHR12459">
    <property type="entry name" value="TRANSMEMBRANE PROTEIN 135-RELATED"/>
    <property type="match status" value="1"/>
</dbReference>
<feature type="compositionally biased region" description="Low complexity" evidence="1">
    <location>
        <begin position="27"/>
        <end position="41"/>
    </location>
</feature>
<evidence type="ECO:0000256" key="2">
    <source>
        <dbReference type="SAM" id="Phobius"/>
    </source>
</evidence>
<feature type="transmembrane region" description="Helical" evidence="2">
    <location>
        <begin position="535"/>
        <end position="551"/>
    </location>
</feature>
<protein>
    <recommendedName>
        <fullName evidence="5">Transmembrane protein 135 N-terminal domain-containing protein</fullName>
    </recommendedName>
</protein>
<feature type="transmembrane region" description="Helical" evidence="2">
    <location>
        <begin position="417"/>
        <end position="433"/>
    </location>
</feature>
<evidence type="ECO:0000256" key="1">
    <source>
        <dbReference type="SAM" id="MobiDB-lite"/>
    </source>
</evidence>
<name>A0ABR2I7F2_9PEZI</name>
<feature type="compositionally biased region" description="Pro residues" evidence="1">
    <location>
        <begin position="10"/>
        <end position="26"/>
    </location>
</feature>
<evidence type="ECO:0008006" key="5">
    <source>
        <dbReference type="Google" id="ProtNLM"/>
    </source>
</evidence>
<reference evidence="3 4" key="1">
    <citation type="journal article" date="2024" name="IMA Fungus">
        <title>Apiospora arundinis, a panoply of carbohydrate-active enzymes and secondary metabolites.</title>
        <authorList>
            <person name="Sorensen T."/>
            <person name="Petersen C."/>
            <person name="Muurmann A.T."/>
            <person name="Christiansen J.V."/>
            <person name="Brundto M.L."/>
            <person name="Overgaard C.K."/>
            <person name="Boysen A.T."/>
            <person name="Wollenberg R.D."/>
            <person name="Larsen T.O."/>
            <person name="Sorensen J.L."/>
            <person name="Nielsen K.L."/>
            <person name="Sondergaard T.E."/>
        </authorList>
    </citation>
    <scope>NUCLEOTIDE SEQUENCE [LARGE SCALE GENOMIC DNA]</scope>
    <source>
        <strain evidence="3 4">AAU 773</strain>
    </source>
</reference>
<proteinExistence type="predicted"/>
<accession>A0ABR2I7F2</accession>
<dbReference type="PANTHER" id="PTHR12459:SF19">
    <property type="entry name" value="TRANSMEMBRANE PROTEIN 135 N-TERMINAL DOMAIN-CONTAINING PROTEIN"/>
    <property type="match status" value="1"/>
</dbReference>
<feature type="compositionally biased region" description="Low complexity" evidence="1">
    <location>
        <begin position="595"/>
        <end position="604"/>
    </location>
</feature>
<feature type="transmembrane region" description="Helical" evidence="2">
    <location>
        <begin position="482"/>
        <end position="499"/>
    </location>
</feature>
<evidence type="ECO:0000313" key="3">
    <source>
        <dbReference type="EMBL" id="KAK8859013.1"/>
    </source>
</evidence>
<keyword evidence="2" id="KW-1133">Transmembrane helix</keyword>
<keyword evidence="4" id="KW-1185">Reference proteome</keyword>
<keyword evidence="2" id="KW-0472">Membrane</keyword>
<dbReference type="Proteomes" id="UP001390339">
    <property type="component" value="Unassembled WGS sequence"/>
</dbReference>
<feature type="transmembrane region" description="Helical" evidence="2">
    <location>
        <begin position="454"/>
        <end position="476"/>
    </location>
</feature>
<comment type="caution">
    <text evidence="3">The sequence shown here is derived from an EMBL/GenBank/DDBJ whole genome shotgun (WGS) entry which is preliminary data.</text>
</comment>
<feature type="region of interest" description="Disordered" evidence="1">
    <location>
        <begin position="1"/>
        <end position="41"/>
    </location>
</feature>
<gene>
    <name evidence="3" type="ORF">PGQ11_009747</name>
</gene>
<dbReference type="EMBL" id="JAPCWZ010000006">
    <property type="protein sequence ID" value="KAK8859013.1"/>
    <property type="molecule type" value="Genomic_DNA"/>
</dbReference>